<organism evidence="3 4">
    <name type="scientific">Streptomyces nigra</name>
    <dbReference type="NCBI Taxonomy" id="1827580"/>
    <lineage>
        <taxon>Bacteria</taxon>
        <taxon>Bacillati</taxon>
        <taxon>Actinomycetota</taxon>
        <taxon>Actinomycetes</taxon>
        <taxon>Kitasatosporales</taxon>
        <taxon>Streptomycetaceae</taxon>
        <taxon>Streptomyces</taxon>
    </lineage>
</organism>
<dbReference type="SUPFAM" id="SSF51197">
    <property type="entry name" value="Clavaminate synthase-like"/>
    <property type="match status" value="1"/>
</dbReference>
<proteinExistence type="predicted"/>
<dbReference type="Gene3D" id="2.60.120.650">
    <property type="entry name" value="Cupin"/>
    <property type="match status" value="1"/>
</dbReference>
<dbReference type="Proteomes" id="UP001622690">
    <property type="component" value="Chromosome"/>
</dbReference>
<evidence type="ECO:0000313" key="4">
    <source>
        <dbReference type="Proteomes" id="UP001622690"/>
    </source>
</evidence>
<reference evidence="3 4" key="1">
    <citation type="submission" date="2022-10" db="EMBL/GenBank/DDBJ databases">
        <title>The complete genomes of actinobacterial strains from the NBC collection.</title>
        <authorList>
            <person name="Joergensen T.S."/>
            <person name="Alvarez Arevalo M."/>
            <person name="Sterndorff E.B."/>
            <person name="Faurdal D."/>
            <person name="Vuksanovic O."/>
            <person name="Mourched A.-S."/>
            <person name="Charusanti P."/>
            <person name="Shaw S."/>
            <person name="Blin K."/>
            <person name="Weber T."/>
        </authorList>
    </citation>
    <scope>NUCLEOTIDE SEQUENCE [LARGE SCALE GENOMIC DNA]</scope>
    <source>
        <strain evidence="3 4">NBC_00206</strain>
    </source>
</reference>
<dbReference type="Pfam" id="PF08007">
    <property type="entry name" value="JmjC_2"/>
    <property type="match status" value="1"/>
</dbReference>
<dbReference type="EMBL" id="CP108125">
    <property type="protein sequence ID" value="WTO85693.1"/>
    <property type="molecule type" value="Genomic_DNA"/>
</dbReference>
<dbReference type="CDD" id="cd02208">
    <property type="entry name" value="cupin_RmlC-like"/>
    <property type="match status" value="1"/>
</dbReference>
<name>A0ABZ1J3D0_9ACTN</name>
<protein>
    <recommendedName>
        <fullName evidence="2">JmjC domain-containing protein</fullName>
    </recommendedName>
</protein>
<feature type="region of interest" description="Disordered" evidence="1">
    <location>
        <begin position="255"/>
        <end position="277"/>
    </location>
</feature>
<dbReference type="InterPro" id="IPR003347">
    <property type="entry name" value="JmjC_dom"/>
</dbReference>
<feature type="compositionally biased region" description="Basic and acidic residues" evidence="1">
    <location>
        <begin position="255"/>
        <end position="270"/>
    </location>
</feature>
<feature type="domain" description="JmjC" evidence="2">
    <location>
        <begin position="70"/>
        <end position="210"/>
    </location>
</feature>
<sequence>MTEFVRGLSYERFLAEYWRRKPLFVKGGAHDLLGLTLGYEEADAIVERVREQAPDRLAHDPGRIEFVKGADALSPRLARRAGELQRRLGWPRVTFDVSRTHAPGSIGCHFDYDDNFTLQQDGSKIWRIGSPTAVPETDRRRRVLEDPSLSGQFYLTDDYEEFVVEAGDLLYIPLFHPHWGTSTGRSLSLTMTCNLVTPLTELWPLLHEELSGHRAWWHPSPLPAAPDEQALADLLDVLADPASRRRVLARWQESRRSTVARHRPEPDPPRPEPVQVSPVTVDVTPIKPLFTGAAPAVDLAKAVLPGETTTLLADLSAKRCLKRLLVLARDRAGACGDPRLASSVQAVVNGLTRLPHPALLAWCRTPEVTSWVRQAEREREAGYRRAPDTLLAHLTSFSLPELLRHEVPAPGVPLVAALSAPGQLAVLSAGRVIELPDTAGETVTVEVHGAHAEVASVRLPSTDLTGETAGPHVTVLPALSENGPRLLPPHSWYTAFHPAGRRFPQPPDGTRAEEFLETVAQALTLIDKVWPPAADDIRASLSRLTPARTPLPETVPAFRGAAVVPATTPLETARHLCRAAAQTRYDTIADLYTLSEEPGTAVRPPSTGTALPVSTLLRDTYTAVNEREFLRHHGETPHALASLSERIRDALTALHDDGRLTPQGQALWTGLSELEP</sequence>
<evidence type="ECO:0000259" key="2">
    <source>
        <dbReference type="PROSITE" id="PS51184"/>
    </source>
</evidence>
<evidence type="ECO:0000313" key="3">
    <source>
        <dbReference type="EMBL" id="WTO85693.1"/>
    </source>
</evidence>
<evidence type="ECO:0000256" key="1">
    <source>
        <dbReference type="SAM" id="MobiDB-lite"/>
    </source>
</evidence>
<gene>
    <name evidence="3" type="ORF">OHU27_25985</name>
</gene>
<accession>A0ABZ1J3D0</accession>
<dbReference type="RefSeq" id="WP_406259165.1">
    <property type="nucleotide sequence ID" value="NZ_CP108125.1"/>
</dbReference>
<dbReference type="PROSITE" id="PS51184">
    <property type="entry name" value="JMJC"/>
    <property type="match status" value="1"/>
</dbReference>
<keyword evidence="4" id="KW-1185">Reference proteome</keyword>